<evidence type="ECO:0000256" key="3">
    <source>
        <dbReference type="ARBA" id="ARBA00022603"/>
    </source>
</evidence>
<dbReference type="GO" id="GO:0003908">
    <property type="term" value="F:methylated-DNA-[protein]-cysteine S-methyltransferase activity"/>
    <property type="evidence" value="ECO:0007669"/>
    <property type="project" value="UniProtKB-EC"/>
</dbReference>
<dbReference type="CDD" id="cd06445">
    <property type="entry name" value="ATase"/>
    <property type="match status" value="1"/>
</dbReference>
<dbReference type="PANTHER" id="PTHR10815">
    <property type="entry name" value="METHYLATED-DNA--PROTEIN-CYSTEINE METHYLTRANSFERASE"/>
    <property type="match status" value="1"/>
</dbReference>
<dbReference type="InterPro" id="IPR036631">
    <property type="entry name" value="MGMT_N_sf"/>
</dbReference>
<dbReference type="InterPro" id="IPR023546">
    <property type="entry name" value="MGMT"/>
</dbReference>
<dbReference type="InterPro" id="IPR036388">
    <property type="entry name" value="WH-like_DNA-bd_sf"/>
</dbReference>
<keyword evidence="4 8" id="KW-0808">Transferase</keyword>
<sequence>MTSYRLIDSPLGAMLLRADGGFLTGVYFEGQKYYPHGAVPGAVPESAARVFDAAAAQIAAYFDGSLETFAVPLRLLGTGFQTRVWEALRAIPFGETLSYGELAGQLGLPPGHARAVGGAVGRNPLSVIVPCHRVLGAGGDLTGYAGGTDRKRALLRLEGHAAAARLPIMQQSALAFA</sequence>
<organism evidence="11 12">
    <name type="scientific">Cupriavidus laharis</name>
    <dbReference type="NCBI Taxonomy" id="151654"/>
    <lineage>
        <taxon>Bacteria</taxon>
        <taxon>Pseudomonadati</taxon>
        <taxon>Pseudomonadota</taxon>
        <taxon>Betaproteobacteria</taxon>
        <taxon>Burkholderiales</taxon>
        <taxon>Burkholderiaceae</taxon>
        <taxon>Cupriavidus</taxon>
    </lineage>
</organism>
<dbReference type="InterPro" id="IPR008332">
    <property type="entry name" value="MethylG_MeTrfase_N"/>
</dbReference>
<keyword evidence="3 8" id="KW-0489">Methyltransferase</keyword>
<dbReference type="Gene3D" id="3.30.160.70">
    <property type="entry name" value="Methylated DNA-protein cysteine methyltransferase domain"/>
    <property type="match status" value="1"/>
</dbReference>
<dbReference type="InterPro" id="IPR001497">
    <property type="entry name" value="MethylDNA_cys_MeTrfase_AS"/>
</dbReference>
<feature type="active site" description="Nucleophile; methyl group acceptor" evidence="8">
    <location>
        <position position="131"/>
    </location>
</feature>
<feature type="domain" description="Methylated-DNA-[protein]-cysteine S-methyltransferase DNA binding" evidence="9">
    <location>
        <begin position="80"/>
        <end position="159"/>
    </location>
</feature>
<dbReference type="PANTHER" id="PTHR10815:SF5">
    <property type="entry name" value="METHYLATED-DNA--PROTEIN-CYSTEINE METHYLTRANSFERASE"/>
    <property type="match status" value="1"/>
</dbReference>
<proteinExistence type="inferred from homology"/>
<keyword evidence="12" id="KW-1185">Reference proteome</keyword>
<comment type="similarity">
    <text evidence="8">Belongs to the MGMT family.</text>
</comment>
<dbReference type="NCBIfam" id="TIGR00589">
    <property type="entry name" value="ogt"/>
    <property type="match status" value="1"/>
</dbReference>
<comment type="subcellular location">
    <subcellularLocation>
        <location evidence="8">Cytoplasm</location>
    </subcellularLocation>
</comment>
<evidence type="ECO:0000259" key="9">
    <source>
        <dbReference type="Pfam" id="PF01035"/>
    </source>
</evidence>
<dbReference type="SUPFAM" id="SSF53155">
    <property type="entry name" value="Methylated DNA-protein cysteine methyltransferase domain"/>
    <property type="match status" value="1"/>
</dbReference>
<evidence type="ECO:0000256" key="5">
    <source>
        <dbReference type="ARBA" id="ARBA00022763"/>
    </source>
</evidence>
<evidence type="ECO:0000256" key="7">
    <source>
        <dbReference type="ARBA" id="ARBA00049348"/>
    </source>
</evidence>
<comment type="catalytic activity">
    <reaction evidence="1 8">
        <text>a 4-O-methyl-thymidine in DNA + L-cysteinyl-[protein] = a thymidine in DNA + S-methyl-L-cysteinyl-[protein]</text>
        <dbReference type="Rhea" id="RHEA:53428"/>
        <dbReference type="Rhea" id="RHEA-COMP:10131"/>
        <dbReference type="Rhea" id="RHEA-COMP:10132"/>
        <dbReference type="Rhea" id="RHEA-COMP:13555"/>
        <dbReference type="Rhea" id="RHEA-COMP:13556"/>
        <dbReference type="ChEBI" id="CHEBI:29950"/>
        <dbReference type="ChEBI" id="CHEBI:82612"/>
        <dbReference type="ChEBI" id="CHEBI:137386"/>
        <dbReference type="ChEBI" id="CHEBI:137387"/>
        <dbReference type="EC" id="2.1.1.63"/>
    </reaction>
</comment>
<reference evidence="11 12" key="1">
    <citation type="submission" date="2021-08" db="EMBL/GenBank/DDBJ databases">
        <authorList>
            <person name="Peeters C."/>
        </authorList>
    </citation>
    <scope>NUCLEOTIDE SEQUENCE [LARGE SCALE GENOMIC DNA]</scope>
    <source>
        <strain evidence="11 12">LMG 23992</strain>
    </source>
</reference>
<evidence type="ECO:0000256" key="2">
    <source>
        <dbReference type="ARBA" id="ARBA00022490"/>
    </source>
</evidence>
<evidence type="ECO:0000259" key="10">
    <source>
        <dbReference type="Pfam" id="PF02870"/>
    </source>
</evidence>
<comment type="catalytic activity">
    <reaction evidence="7 8">
        <text>a 6-O-methyl-2'-deoxyguanosine in DNA + L-cysteinyl-[protein] = S-methyl-L-cysteinyl-[protein] + a 2'-deoxyguanosine in DNA</text>
        <dbReference type="Rhea" id="RHEA:24000"/>
        <dbReference type="Rhea" id="RHEA-COMP:10131"/>
        <dbReference type="Rhea" id="RHEA-COMP:10132"/>
        <dbReference type="Rhea" id="RHEA-COMP:11367"/>
        <dbReference type="Rhea" id="RHEA-COMP:11368"/>
        <dbReference type="ChEBI" id="CHEBI:29950"/>
        <dbReference type="ChEBI" id="CHEBI:82612"/>
        <dbReference type="ChEBI" id="CHEBI:85445"/>
        <dbReference type="ChEBI" id="CHEBI:85448"/>
        <dbReference type="EC" id="2.1.1.63"/>
    </reaction>
</comment>
<dbReference type="RefSeq" id="WP_224080974.1">
    <property type="nucleotide sequence ID" value="NZ_CAJZAI010000008.1"/>
</dbReference>
<protein>
    <recommendedName>
        <fullName evidence="8">Methylated-DNA--protein-cysteine methyltransferase</fullName>
        <ecNumber evidence="8">2.1.1.63</ecNumber>
    </recommendedName>
    <alternativeName>
        <fullName evidence="8">6-O-methylguanine-DNA methyltransferase</fullName>
        <shortName evidence="8">MGMT</shortName>
    </alternativeName>
    <alternativeName>
        <fullName evidence="8">O-6-methylguanine-DNA-alkyltransferase</fullName>
    </alternativeName>
</protein>
<dbReference type="Gene3D" id="1.10.10.10">
    <property type="entry name" value="Winged helix-like DNA-binding domain superfamily/Winged helix DNA-binding domain"/>
    <property type="match status" value="1"/>
</dbReference>
<evidence type="ECO:0000313" key="11">
    <source>
        <dbReference type="EMBL" id="CAG9177039.1"/>
    </source>
</evidence>
<keyword evidence="5 8" id="KW-0227">DNA damage</keyword>
<dbReference type="EMBL" id="CAJZAI010000008">
    <property type="protein sequence ID" value="CAG9177039.1"/>
    <property type="molecule type" value="Genomic_DNA"/>
</dbReference>
<dbReference type="GO" id="GO:0032259">
    <property type="term" value="P:methylation"/>
    <property type="evidence" value="ECO:0007669"/>
    <property type="project" value="UniProtKB-KW"/>
</dbReference>
<dbReference type="EC" id="2.1.1.63" evidence="8"/>
<feature type="domain" description="Methylguanine DNA methyltransferase ribonuclease-like" evidence="10">
    <location>
        <begin position="4"/>
        <end position="75"/>
    </location>
</feature>
<dbReference type="HAMAP" id="MF_00772">
    <property type="entry name" value="OGT"/>
    <property type="match status" value="1"/>
</dbReference>
<dbReference type="Pfam" id="PF01035">
    <property type="entry name" value="DNA_binding_1"/>
    <property type="match status" value="1"/>
</dbReference>
<dbReference type="PROSITE" id="PS00374">
    <property type="entry name" value="MGMT"/>
    <property type="match status" value="1"/>
</dbReference>
<evidence type="ECO:0000313" key="12">
    <source>
        <dbReference type="Proteomes" id="UP000727654"/>
    </source>
</evidence>
<keyword evidence="2 8" id="KW-0963">Cytoplasm</keyword>
<evidence type="ECO:0000256" key="4">
    <source>
        <dbReference type="ARBA" id="ARBA00022679"/>
    </source>
</evidence>
<comment type="function">
    <text evidence="8">Involved in the cellular defense against the biological effects of O6-methylguanine (O6-MeG) and O4-methylthymine (O4-MeT) in DNA. Repairs the methylated nucleobase in DNA by stoichiometrically transferring the methyl group to a cysteine residue in the enzyme. This is a suicide reaction: the enzyme is irreversibly inactivated.</text>
</comment>
<dbReference type="SUPFAM" id="SSF46767">
    <property type="entry name" value="Methylated DNA-protein cysteine methyltransferase, C-terminal domain"/>
    <property type="match status" value="1"/>
</dbReference>
<dbReference type="InterPro" id="IPR036217">
    <property type="entry name" value="MethylDNA_cys_MeTrfase_DNAb"/>
</dbReference>
<evidence type="ECO:0000256" key="1">
    <source>
        <dbReference type="ARBA" id="ARBA00001286"/>
    </source>
</evidence>
<comment type="miscellaneous">
    <text evidence="8">This enzyme catalyzes only one turnover and therefore is not strictly catalytic. According to one definition, an enzyme is a biocatalyst that acts repeatedly and over many reaction cycles.</text>
</comment>
<evidence type="ECO:0000256" key="8">
    <source>
        <dbReference type="HAMAP-Rule" id="MF_00772"/>
    </source>
</evidence>
<keyword evidence="6 8" id="KW-0234">DNA repair</keyword>
<comment type="caution">
    <text evidence="11">The sequence shown here is derived from an EMBL/GenBank/DDBJ whole genome shotgun (WGS) entry which is preliminary data.</text>
</comment>
<accession>A0ABN7YU99</accession>
<dbReference type="Proteomes" id="UP000727654">
    <property type="component" value="Unassembled WGS sequence"/>
</dbReference>
<gene>
    <name evidence="11" type="primary">ogt_2</name>
    <name evidence="11" type="ORF">LMG23992_03399</name>
</gene>
<name>A0ABN7YU99_9BURK</name>
<evidence type="ECO:0000256" key="6">
    <source>
        <dbReference type="ARBA" id="ARBA00023204"/>
    </source>
</evidence>
<dbReference type="InterPro" id="IPR014048">
    <property type="entry name" value="MethylDNA_cys_MeTrfase_DNA-bd"/>
</dbReference>
<dbReference type="Pfam" id="PF02870">
    <property type="entry name" value="Methyltransf_1N"/>
    <property type="match status" value="1"/>
</dbReference>